<keyword evidence="13" id="KW-0862">Zinc</keyword>
<keyword evidence="10" id="KW-0479">Metal-binding</keyword>
<evidence type="ECO:0000256" key="6">
    <source>
        <dbReference type="ARBA" id="ARBA00022448"/>
    </source>
</evidence>
<evidence type="ECO:0000256" key="7">
    <source>
        <dbReference type="ARBA" id="ARBA00022593"/>
    </source>
</evidence>
<evidence type="ECO:0000256" key="10">
    <source>
        <dbReference type="ARBA" id="ARBA00022723"/>
    </source>
</evidence>
<keyword evidence="6" id="KW-0813">Transport</keyword>
<keyword evidence="16" id="KW-0472">Membrane</keyword>
<dbReference type="GO" id="GO:0016567">
    <property type="term" value="P:protein ubiquitination"/>
    <property type="evidence" value="ECO:0007669"/>
    <property type="project" value="UniProtKB-ARBA"/>
</dbReference>
<evidence type="ECO:0000256" key="14">
    <source>
        <dbReference type="ARBA" id="ARBA00022927"/>
    </source>
</evidence>
<accession>A0A0A8L9C0</accession>
<evidence type="ECO:0000256" key="1">
    <source>
        <dbReference type="ARBA" id="ARBA00000900"/>
    </source>
</evidence>
<dbReference type="Pfam" id="PF13639">
    <property type="entry name" value="zf-RING_2"/>
    <property type="match status" value="1"/>
</dbReference>
<keyword evidence="12" id="KW-0833">Ubl conjugation pathway</keyword>
<proteinExistence type="inferred from homology"/>
<evidence type="ECO:0000256" key="2">
    <source>
        <dbReference type="ARBA" id="ARBA00004585"/>
    </source>
</evidence>
<evidence type="ECO:0000313" key="22">
    <source>
        <dbReference type="Proteomes" id="UP000031516"/>
    </source>
</evidence>
<evidence type="ECO:0000256" key="9">
    <source>
        <dbReference type="ARBA" id="ARBA00022692"/>
    </source>
</evidence>
<evidence type="ECO:0000256" key="12">
    <source>
        <dbReference type="ARBA" id="ARBA00022786"/>
    </source>
</evidence>
<evidence type="ECO:0000256" key="13">
    <source>
        <dbReference type="ARBA" id="ARBA00022833"/>
    </source>
</evidence>
<protein>
    <recommendedName>
        <fullName evidence="5">RING-type E3 ubiquitin transferase</fullName>
        <ecNumber evidence="5">2.3.2.27</ecNumber>
    </recommendedName>
    <alternativeName>
        <fullName evidence="18">Peroxin-10</fullName>
    </alternativeName>
</protein>
<keyword evidence="22" id="KW-1185">Reference proteome</keyword>
<dbReference type="Proteomes" id="UP000031516">
    <property type="component" value="Unassembled WGS sequence"/>
</dbReference>
<dbReference type="Pfam" id="PF04757">
    <property type="entry name" value="Pex2_Pex12"/>
    <property type="match status" value="1"/>
</dbReference>
<comment type="caution">
    <text evidence="21">The sequence shown here is derived from an EMBL/GenBank/DDBJ whole genome shotgun (WGS) entry which is preliminary data.</text>
</comment>
<dbReference type="SUPFAM" id="SSF57850">
    <property type="entry name" value="RING/U-box"/>
    <property type="match status" value="1"/>
</dbReference>
<keyword evidence="8" id="KW-0808">Transferase</keyword>
<keyword evidence="17" id="KW-0576">Peroxisome</keyword>
<reference evidence="21 22" key="1">
    <citation type="submission" date="2014-03" db="EMBL/GenBank/DDBJ databases">
        <title>The genome of Kluyveromyces dobzhanskii.</title>
        <authorList>
            <person name="Nystedt B."/>
            <person name="Astrom S."/>
        </authorList>
    </citation>
    <scope>NUCLEOTIDE SEQUENCE [LARGE SCALE GENOMIC DNA]</scope>
    <source>
        <strain evidence="21 22">CBS 2104</strain>
    </source>
</reference>
<evidence type="ECO:0000256" key="17">
    <source>
        <dbReference type="ARBA" id="ARBA00023140"/>
    </source>
</evidence>
<dbReference type="InterPro" id="IPR025654">
    <property type="entry name" value="PEX2/10"/>
</dbReference>
<dbReference type="OrthoDB" id="6270329at2759"/>
<keyword evidence="9" id="KW-0812">Transmembrane</keyword>
<comment type="pathway">
    <text evidence="3">Protein modification; protein ubiquitination.</text>
</comment>
<evidence type="ECO:0000256" key="4">
    <source>
        <dbReference type="ARBA" id="ARBA00008704"/>
    </source>
</evidence>
<evidence type="ECO:0000256" key="18">
    <source>
        <dbReference type="ARBA" id="ARBA00041230"/>
    </source>
</evidence>
<dbReference type="GO" id="GO:0008270">
    <property type="term" value="F:zinc ion binding"/>
    <property type="evidence" value="ECO:0007669"/>
    <property type="project" value="UniProtKB-KW"/>
</dbReference>
<evidence type="ECO:0000256" key="5">
    <source>
        <dbReference type="ARBA" id="ARBA00012483"/>
    </source>
</evidence>
<dbReference type="InterPro" id="IPR017907">
    <property type="entry name" value="Znf_RING_CS"/>
</dbReference>
<dbReference type="SMART" id="SM00184">
    <property type="entry name" value="RING"/>
    <property type="match status" value="1"/>
</dbReference>
<dbReference type="PANTHER" id="PTHR23350">
    <property type="entry name" value="PEROXISOME ASSEMBLY PROTEIN 10"/>
    <property type="match status" value="1"/>
</dbReference>
<dbReference type="PROSITE" id="PS00518">
    <property type="entry name" value="ZF_RING_1"/>
    <property type="match status" value="1"/>
</dbReference>
<comment type="similarity">
    <text evidence="4">Belongs to the pex2/pex10/pex12 family.</text>
</comment>
<dbReference type="InterPro" id="IPR013083">
    <property type="entry name" value="Znf_RING/FYVE/PHD"/>
</dbReference>
<evidence type="ECO:0000256" key="8">
    <source>
        <dbReference type="ARBA" id="ARBA00022679"/>
    </source>
</evidence>
<evidence type="ECO:0000259" key="20">
    <source>
        <dbReference type="PROSITE" id="PS50089"/>
    </source>
</evidence>
<evidence type="ECO:0000256" key="19">
    <source>
        <dbReference type="PROSITE-ProRule" id="PRU00175"/>
    </source>
</evidence>
<dbReference type="PANTHER" id="PTHR23350:SF0">
    <property type="entry name" value="PEROXISOME BIOGENESIS FACTOR 10"/>
    <property type="match status" value="1"/>
</dbReference>
<dbReference type="InterPro" id="IPR001841">
    <property type="entry name" value="Znf_RING"/>
</dbReference>
<dbReference type="AlphaFoldDB" id="A0A0A8L9C0"/>
<keyword evidence="7" id="KW-0962">Peroxisome biogenesis</keyword>
<keyword evidence="14" id="KW-0653">Protein transport</keyword>
<organism evidence="21 22">
    <name type="scientific">Kluyveromyces dobzhanskii CBS 2104</name>
    <dbReference type="NCBI Taxonomy" id="1427455"/>
    <lineage>
        <taxon>Eukaryota</taxon>
        <taxon>Fungi</taxon>
        <taxon>Dikarya</taxon>
        <taxon>Ascomycota</taxon>
        <taxon>Saccharomycotina</taxon>
        <taxon>Saccharomycetes</taxon>
        <taxon>Saccharomycetales</taxon>
        <taxon>Saccharomycetaceae</taxon>
        <taxon>Kluyveromyces</taxon>
    </lineage>
</organism>
<evidence type="ECO:0000256" key="11">
    <source>
        <dbReference type="ARBA" id="ARBA00022771"/>
    </source>
</evidence>
<evidence type="ECO:0000256" key="16">
    <source>
        <dbReference type="ARBA" id="ARBA00023136"/>
    </source>
</evidence>
<keyword evidence="11 19" id="KW-0863">Zinc-finger</keyword>
<dbReference type="PROSITE" id="PS50089">
    <property type="entry name" value="ZF_RING_2"/>
    <property type="match status" value="1"/>
</dbReference>
<sequence length="305" mass="35233">MAPAMQFPFADAPSIVQAHQKDDTVESLLLQKIQDVLKKVKGQRFTNQYVNEIMILSKLVYLSITTLRYRRTLGEEYVDLAYVDRQGNGVARLLRRIGFTISYCGVPWVLSKLFYKYKISERDSGLFSVFTGKSFKDVLDSFLNMHLILFYLSGQYYSISKRIFGMRYVIGHEMNKNEVEFKKRSSQNYKVLGLILGLQLTSKILPHVAGYISDRIEGDEEKTHKSLRSLSKKHVSKDLSDPDVLPFIENDSRKCVLCLNDMVDPSATACGHLFCWACIMEWTLERQECPLCRQRSLRQMIIPVR</sequence>
<comment type="subcellular location">
    <subcellularLocation>
        <location evidence="2">Peroxisome membrane</location>
        <topology evidence="2">Multi-pass membrane protein</topology>
    </subcellularLocation>
</comment>
<name>A0A0A8L9C0_9SACH</name>
<evidence type="ECO:0000256" key="15">
    <source>
        <dbReference type="ARBA" id="ARBA00022989"/>
    </source>
</evidence>
<dbReference type="GO" id="GO:0016562">
    <property type="term" value="P:protein import into peroxisome matrix, receptor recycling"/>
    <property type="evidence" value="ECO:0007669"/>
    <property type="project" value="UniProtKB-ARBA"/>
</dbReference>
<keyword evidence="15" id="KW-1133">Transmembrane helix</keyword>
<evidence type="ECO:0000313" key="21">
    <source>
        <dbReference type="EMBL" id="CDO94822.1"/>
    </source>
</evidence>
<dbReference type="GO" id="GO:0061630">
    <property type="term" value="F:ubiquitin protein ligase activity"/>
    <property type="evidence" value="ECO:0007669"/>
    <property type="project" value="UniProtKB-EC"/>
</dbReference>
<dbReference type="EMBL" id="CCBQ010000040">
    <property type="protein sequence ID" value="CDO94822.1"/>
    <property type="molecule type" value="Genomic_DNA"/>
</dbReference>
<dbReference type="Gene3D" id="3.30.40.10">
    <property type="entry name" value="Zinc/RING finger domain, C3HC4 (zinc finger)"/>
    <property type="match status" value="1"/>
</dbReference>
<comment type="catalytic activity">
    <reaction evidence="1">
        <text>S-ubiquitinyl-[E2 ubiquitin-conjugating enzyme]-L-cysteine + [acceptor protein]-L-lysine = [E2 ubiquitin-conjugating enzyme]-L-cysteine + N(6)-ubiquitinyl-[acceptor protein]-L-lysine.</text>
        <dbReference type="EC" id="2.3.2.27"/>
    </reaction>
</comment>
<dbReference type="EC" id="2.3.2.27" evidence="5"/>
<evidence type="ECO:0000256" key="3">
    <source>
        <dbReference type="ARBA" id="ARBA00004906"/>
    </source>
</evidence>
<feature type="domain" description="RING-type" evidence="20">
    <location>
        <begin position="255"/>
        <end position="293"/>
    </location>
</feature>
<gene>
    <name evidence="21" type="ORF">KLDO_g3077</name>
</gene>
<dbReference type="CDD" id="cd16527">
    <property type="entry name" value="RING-HC_PEX10"/>
    <property type="match status" value="1"/>
</dbReference>
<dbReference type="GO" id="GO:0005778">
    <property type="term" value="C:peroxisomal membrane"/>
    <property type="evidence" value="ECO:0007669"/>
    <property type="project" value="UniProtKB-SubCell"/>
</dbReference>
<dbReference type="InterPro" id="IPR006845">
    <property type="entry name" value="Pex_N"/>
</dbReference>